<evidence type="ECO:0000256" key="3">
    <source>
        <dbReference type="ARBA" id="ARBA00023136"/>
    </source>
</evidence>
<dbReference type="EMBL" id="JACHHY010000008">
    <property type="protein sequence ID" value="MBB5018332.1"/>
    <property type="molecule type" value="Genomic_DNA"/>
</dbReference>
<gene>
    <name evidence="8" type="ORF">HNQ59_001620</name>
</gene>
<evidence type="ECO:0000256" key="4">
    <source>
        <dbReference type="ARBA" id="ARBA00023139"/>
    </source>
</evidence>
<keyword evidence="9" id="KW-1185">Reference proteome</keyword>
<sequence length="49" mass="5169">MRLICILTLLTLLNACGFKGPLYLPSPEPAKPAATAQQAEPSTKGMQPS</sequence>
<dbReference type="RefSeq" id="WP_184037454.1">
    <property type="nucleotide sequence ID" value="NZ_JACHHY010000008.1"/>
</dbReference>
<evidence type="ECO:0000313" key="8">
    <source>
        <dbReference type="EMBL" id="MBB5018332.1"/>
    </source>
</evidence>
<evidence type="ECO:0000256" key="2">
    <source>
        <dbReference type="ARBA" id="ARBA00022729"/>
    </source>
</evidence>
<dbReference type="Proteomes" id="UP000575898">
    <property type="component" value="Unassembled WGS sequence"/>
</dbReference>
<dbReference type="Pfam" id="PF13627">
    <property type="entry name" value="LptM_cons"/>
    <property type="match status" value="1"/>
</dbReference>
<evidence type="ECO:0000256" key="7">
    <source>
        <dbReference type="SAM" id="MobiDB-lite"/>
    </source>
</evidence>
<comment type="subcellular location">
    <subcellularLocation>
        <location evidence="1">Cell outer membrane</location>
        <topology evidence="1">Lipid-anchor</topology>
    </subcellularLocation>
</comment>
<proteinExistence type="predicted"/>
<dbReference type="AlphaFoldDB" id="A0A840MNK7"/>
<evidence type="ECO:0000256" key="6">
    <source>
        <dbReference type="ARBA" id="ARBA00023288"/>
    </source>
</evidence>
<feature type="compositionally biased region" description="Polar residues" evidence="7">
    <location>
        <begin position="35"/>
        <end position="49"/>
    </location>
</feature>
<dbReference type="InterPro" id="IPR032831">
    <property type="entry name" value="LptM_cons"/>
</dbReference>
<evidence type="ECO:0000256" key="5">
    <source>
        <dbReference type="ARBA" id="ARBA00023237"/>
    </source>
</evidence>
<keyword evidence="3" id="KW-0472">Membrane</keyword>
<keyword evidence="4" id="KW-0564">Palmitate</keyword>
<comment type="caution">
    <text evidence="8">The sequence shown here is derived from an EMBL/GenBank/DDBJ whole genome shotgun (WGS) entry which is preliminary data.</text>
</comment>
<accession>A0A840MNK7</accession>
<evidence type="ECO:0000313" key="9">
    <source>
        <dbReference type="Proteomes" id="UP000575898"/>
    </source>
</evidence>
<reference evidence="8 9" key="1">
    <citation type="submission" date="2020-08" db="EMBL/GenBank/DDBJ databases">
        <title>Genomic Encyclopedia of Type Strains, Phase IV (KMG-IV): sequencing the most valuable type-strain genomes for metagenomic binning, comparative biology and taxonomic classification.</title>
        <authorList>
            <person name="Goeker M."/>
        </authorList>
    </citation>
    <scope>NUCLEOTIDE SEQUENCE [LARGE SCALE GENOMIC DNA]</scope>
    <source>
        <strain evidence="8 9">DSM 27165</strain>
    </source>
</reference>
<organism evidence="8 9">
    <name type="scientific">Chitinivorax tropicus</name>
    <dbReference type="NCBI Taxonomy" id="714531"/>
    <lineage>
        <taxon>Bacteria</taxon>
        <taxon>Pseudomonadati</taxon>
        <taxon>Pseudomonadota</taxon>
        <taxon>Betaproteobacteria</taxon>
        <taxon>Chitinivorax</taxon>
    </lineage>
</organism>
<name>A0A840MNK7_9PROT</name>
<dbReference type="NCBIfam" id="NF047847">
    <property type="entry name" value="SS_mature_LptM"/>
    <property type="match status" value="1"/>
</dbReference>
<keyword evidence="6 8" id="KW-0449">Lipoprotein</keyword>
<dbReference type="GO" id="GO:0009279">
    <property type="term" value="C:cell outer membrane"/>
    <property type="evidence" value="ECO:0007669"/>
    <property type="project" value="UniProtKB-SubCell"/>
</dbReference>
<protein>
    <submittedName>
        <fullName evidence="8">Putative small lipoprotein YifL</fullName>
    </submittedName>
</protein>
<keyword evidence="2" id="KW-0732">Signal</keyword>
<keyword evidence="5" id="KW-0998">Cell outer membrane</keyword>
<feature type="region of interest" description="Disordered" evidence="7">
    <location>
        <begin position="27"/>
        <end position="49"/>
    </location>
</feature>
<evidence type="ECO:0000256" key="1">
    <source>
        <dbReference type="ARBA" id="ARBA00004459"/>
    </source>
</evidence>